<evidence type="ECO:0000313" key="3">
    <source>
        <dbReference type="Proteomes" id="UP001359886"/>
    </source>
</evidence>
<keyword evidence="3" id="KW-1185">Reference proteome</keyword>
<proteinExistence type="predicted"/>
<evidence type="ECO:0000256" key="1">
    <source>
        <dbReference type="SAM" id="MobiDB-lite"/>
    </source>
</evidence>
<name>A0AAW9RJK5_9GAMM</name>
<reference evidence="2 3" key="1">
    <citation type="submission" date="2024-02" db="EMBL/GenBank/DDBJ databases">
        <title>A novel Wenzhouxiangellaceae bacterium, isolated from coastal sediments.</title>
        <authorList>
            <person name="Du Z.-J."/>
            <person name="Ye Y.-Q."/>
            <person name="Zhang X.-Y."/>
        </authorList>
    </citation>
    <scope>NUCLEOTIDE SEQUENCE [LARGE SCALE GENOMIC DNA]</scope>
    <source>
        <strain evidence="2 3">CH-27</strain>
    </source>
</reference>
<sequence>MTSRAVQIEYLRAMDIDVWLRRDSSDAVAELVSGQPGSGPGPVDQPGDSAEAAPPRDEQTDRAAIATVADTLVIGPGAGSLLLVCASRNETSLPIASDIARSLAGAPVWGWPADRSSEADGNPSPAQSLEDAISGRMFTGVVLFGVAIPGVEAGADETVCGSARILSADSLRRLAADPAARRGLWARLRNTDFCAPRRTAGGTSG</sequence>
<dbReference type="EMBL" id="JAZHOG010000011">
    <property type="protein sequence ID" value="MEJ8569053.1"/>
    <property type="molecule type" value="Genomic_DNA"/>
</dbReference>
<dbReference type="RefSeq" id="WP_354696377.1">
    <property type="nucleotide sequence ID" value="NZ_JAZHOG010000011.1"/>
</dbReference>
<gene>
    <name evidence="2" type="ORF">V3330_15585</name>
</gene>
<evidence type="ECO:0000313" key="2">
    <source>
        <dbReference type="EMBL" id="MEJ8569053.1"/>
    </source>
</evidence>
<accession>A0AAW9RJK5</accession>
<organism evidence="2 3">
    <name type="scientific">Elongatibacter sediminis</name>
    <dbReference type="NCBI Taxonomy" id="3119006"/>
    <lineage>
        <taxon>Bacteria</taxon>
        <taxon>Pseudomonadati</taxon>
        <taxon>Pseudomonadota</taxon>
        <taxon>Gammaproteobacteria</taxon>
        <taxon>Chromatiales</taxon>
        <taxon>Wenzhouxiangellaceae</taxon>
        <taxon>Elongatibacter</taxon>
    </lineage>
</organism>
<dbReference type="Proteomes" id="UP001359886">
    <property type="component" value="Unassembled WGS sequence"/>
</dbReference>
<comment type="caution">
    <text evidence="2">The sequence shown here is derived from an EMBL/GenBank/DDBJ whole genome shotgun (WGS) entry which is preliminary data.</text>
</comment>
<dbReference type="AlphaFoldDB" id="A0AAW9RJK5"/>
<feature type="region of interest" description="Disordered" evidence="1">
    <location>
        <begin position="31"/>
        <end position="60"/>
    </location>
</feature>
<protein>
    <submittedName>
        <fullName evidence="2">Uncharacterized protein</fullName>
    </submittedName>
</protein>